<accession>A0A1R2B219</accession>
<evidence type="ECO:0000313" key="2">
    <source>
        <dbReference type="Proteomes" id="UP000187209"/>
    </source>
</evidence>
<keyword evidence="2" id="KW-1185">Reference proteome</keyword>
<sequence>MEKTSPKVTIIIKNNTASVCFITDLGEIENYRIKDTNKVEDLVEVFCKKHCYGIFIKQFLITELRKQMKAYGLNRENILKNPLPESKIIKKNDFHENYIKTKAENTVKKVGYVEIYKKKTHRRTVSDGNSCFKYVNPLRDVENIQKTVVKIKEIRNRSFTPNENCLNKVGSTKNFKKGKTKENDIENLIDFLVKLQERIKTDDAFCSPVQHFSSEQSETIKNRLICLRCKEILYKLKFSSQKSLTKEFVSSIILDPSKAKILKQLLRESNKLNICPAFEKLFDTDSYLKK</sequence>
<dbReference type="AlphaFoldDB" id="A0A1R2B219"/>
<name>A0A1R2B219_9CILI</name>
<gene>
    <name evidence="1" type="ORF">SteCoe_31109</name>
</gene>
<dbReference type="Proteomes" id="UP000187209">
    <property type="component" value="Unassembled WGS sequence"/>
</dbReference>
<comment type="caution">
    <text evidence="1">The sequence shown here is derived from an EMBL/GenBank/DDBJ whole genome shotgun (WGS) entry which is preliminary data.</text>
</comment>
<proteinExistence type="predicted"/>
<dbReference type="EMBL" id="MPUH01001050">
    <property type="protein sequence ID" value="OMJ70833.1"/>
    <property type="molecule type" value="Genomic_DNA"/>
</dbReference>
<organism evidence="1 2">
    <name type="scientific">Stentor coeruleus</name>
    <dbReference type="NCBI Taxonomy" id="5963"/>
    <lineage>
        <taxon>Eukaryota</taxon>
        <taxon>Sar</taxon>
        <taxon>Alveolata</taxon>
        <taxon>Ciliophora</taxon>
        <taxon>Postciliodesmatophora</taxon>
        <taxon>Heterotrichea</taxon>
        <taxon>Heterotrichida</taxon>
        <taxon>Stentoridae</taxon>
        <taxon>Stentor</taxon>
    </lineage>
</organism>
<reference evidence="1 2" key="1">
    <citation type="submission" date="2016-11" db="EMBL/GenBank/DDBJ databases">
        <title>The macronuclear genome of Stentor coeruleus: a giant cell with tiny introns.</title>
        <authorList>
            <person name="Slabodnick M."/>
            <person name="Ruby J.G."/>
            <person name="Reiff S.B."/>
            <person name="Swart E.C."/>
            <person name="Gosai S."/>
            <person name="Prabakaran S."/>
            <person name="Witkowska E."/>
            <person name="Larue G.E."/>
            <person name="Fisher S."/>
            <person name="Freeman R.M."/>
            <person name="Gunawardena J."/>
            <person name="Chu W."/>
            <person name="Stover N.A."/>
            <person name="Gregory B.D."/>
            <person name="Nowacki M."/>
            <person name="Derisi J."/>
            <person name="Roy S.W."/>
            <person name="Marshall W.F."/>
            <person name="Sood P."/>
        </authorList>
    </citation>
    <scope>NUCLEOTIDE SEQUENCE [LARGE SCALE GENOMIC DNA]</scope>
    <source>
        <strain evidence="1">WM001</strain>
    </source>
</reference>
<evidence type="ECO:0000313" key="1">
    <source>
        <dbReference type="EMBL" id="OMJ70833.1"/>
    </source>
</evidence>
<protein>
    <submittedName>
        <fullName evidence="1">Uncharacterized protein</fullName>
    </submittedName>
</protein>